<accession>A0ABY7QBW5</accession>
<dbReference type="EC" id="2.1.1.72" evidence="1"/>
<dbReference type="RefSeq" id="WP_270148474.1">
    <property type="nucleotide sequence ID" value="NZ_CP115450.1"/>
</dbReference>
<dbReference type="SUPFAM" id="SSF53335">
    <property type="entry name" value="S-adenosyl-L-methionine-dependent methyltransferases"/>
    <property type="match status" value="1"/>
</dbReference>
<name>A0ABY7QBW5_9ACTN</name>
<evidence type="ECO:0000256" key="3">
    <source>
        <dbReference type="ARBA" id="ARBA00022679"/>
    </source>
</evidence>
<proteinExistence type="predicted"/>
<dbReference type="InterPro" id="IPR011639">
    <property type="entry name" value="MethylTrfase_TaqI-like_dom"/>
</dbReference>
<evidence type="ECO:0000256" key="2">
    <source>
        <dbReference type="ARBA" id="ARBA00022603"/>
    </source>
</evidence>
<dbReference type="GO" id="GO:0004519">
    <property type="term" value="F:endonuclease activity"/>
    <property type="evidence" value="ECO:0007669"/>
    <property type="project" value="UniProtKB-KW"/>
</dbReference>
<evidence type="ECO:0000259" key="6">
    <source>
        <dbReference type="Pfam" id="PF07669"/>
    </source>
</evidence>
<dbReference type="Proteomes" id="UP001212821">
    <property type="component" value="Chromosome"/>
</dbReference>
<gene>
    <name evidence="7" type="ORF">O1G21_31695</name>
</gene>
<keyword evidence="7" id="KW-0255">Endonuclease</keyword>
<dbReference type="PRINTS" id="PR00507">
    <property type="entry name" value="N12N6MTFRASE"/>
</dbReference>
<evidence type="ECO:0000256" key="1">
    <source>
        <dbReference type="ARBA" id="ARBA00011900"/>
    </source>
</evidence>
<keyword evidence="7" id="KW-0540">Nuclease</keyword>
<dbReference type="EMBL" id="CP115450">
    <property type="protein sequence ID" value="WBP89959.1"/>
    <property type="molecule type" value="Genomic_DNA"/>
</dbReference>
<dbReference type="InterPro" id="IPR050953">
    <property type="entry name" value="N4_N6_ade-DNA_methylase"/>
</dbReference>
<evidence type="ECO:0000256" key="5">
    <source>
        <dbReference type="ARBA" id="ARBA00047942"/>
    </source>
</evidence>
<reference evidence="8" key="1">
    <citation type="submission" date="2022-12" db="EMBL/GenBank/DDBJ databases">
        <authorList>
            <person name="Mo P."/>
        </authorList>
    </citation>
    <scope>NUCLEOTIDE SEQUENCE [LARGE SCALE GENOMIC DNA]</scope>
    <source>
        <strain evidence="8">HUAS 3-15</strain>
    </source>
</reference>
<sequence length="1665" mass="184821">MTIVAFEAIVNRGEYISAHFLAELLPNELKGLRKTWAAAERTGRPSSRSGVRSLGREYFRAKVRITEGEGDPDTELRGLNDALLAALAYVESDGKGDRVVDRSAAAHTGAGGHSRLRRAELEVLRGDKVRRVPVSLAVKGPSGIELIALDVSWSTDAELVVADPADGGAELLAPIALDGQQEITGAAEAVSYLFGCDDLSAPRYVLLLAGGAAVLADRTAWHEGRFLAVSVDAALDRNLADDGGELEAVSALFGAESLLTEGGVAGFLDNLVEEGRKHAVGVSKELREGLRQSVELIAQEVLDRITEAGGDPAELGGSAELASRLTRESLRYLYRILFLLYAEARPELGILPSKDDAYQDGYGLARLGELVSYDLPEESQDGTHFHESLDLLFRLVDQGHRAFEGPTDADRAGTAEPEDGETVALDADGIRFEALRSDLFGADATPLIGEVRIEGRRVETKLRNKVLWQVLNLLMLSRSKNGKGGRGFISYAQLGINQLGAVYEGLMSYTGFFAAEDVFEVAKPDTDGLAGTWVVPYRNADDYDDEVFVKRRDELTGSMKRVLHRKGSFVYRLSGRERQRSASYYTPEVLTRSTVKHALAELLDQDATTTRARDILDLSVCEPALGSGAFLNEAINQLAAEYLRRRAAELTAETGVDRQLPPDRYEAELQKVKAYLALHNCYGVDLNQTAVELAEVSLWLNAMHRGLKAPWFGLHLRRGNSLIGARRAVYAAEALKKKAWLTTVPTDRPLLDGAEEGAFRAGEEVHHFLLPAKGWGAVADAKQAKELARAERDRLAEWRKKVTATPSTAQVKRLLALATRVERLWELTQRRLVVSEREVRRDIAVWEVEVERPLPSSSGTVPREKVEAALHEPGAPRGRLKLVMDAWCALWFWPVGQPDMPEPPSLEDWLAFCEAVLGVPPAKAKAKSTKGGSAAGLDDAFGLFGDTGDFDKLEIDDSFDRTMSQCADMPSVMLRFPWLSEVEVIRQREGFFHWELEFAHVFARGGFDLQVGNPPWVRFEWDDELAVAEHDAWFALTDNASVEEKANRRTMALRDSLPLWTYFTDLASWAGISGHLGSPVDHPVLVGMKTNLYMSFMERSWRNLRESGSVALIHEENHFTVPTGGTFRSATYAHLRRHFQFGNNILLFEDVDNNKNFGVSVYGEKRSVDFVQIARAVHPSIVDHSFDHDGQGDLPSIQFPEGGWDLRPHAKRIVRVTSETLDDWAALVDPPGTPAVEARVLRPVTTAENEVLRTLSRFPERVHATPYWWSLELDEGQAKKDRIIEWRTHVPASWAEVVLQGPHFSVATPFAKQPNLGCKSNKDYSIWNLEELQESVIPRINYGRACSKYDFTAARRTWDGQSSSDFFRVAWRNMITSNTERSLQAALIPPGPTHVHTVHTLAYADPRHTAVVSGFWASLVFDYLVKVSGSSKVNIELARSFPAPLSHPLTGPLLLRALRLNCLTRDYAPLWEELFEDAWLKDRWTDQASTRPRVQDVEPAWSMATPLRTEYDRRMALVEIDALVAVMLGLTAEQLCAMYRSQFAVLRKYEWEMFFAPDGHKIGAATHNVGIRQTPEEAAVVKAWVKATRNGDPTPEIPEGWVKPNRETEMTRAHADFTARLLAGEYGDYAAYAAEHGDHGDLLGRDRGAHALSTTTSAFAPEESR</sequence>
<dbReference type="InterPro" id="IPR029063">
    <property type="entry name" value="SAM-dependent_MTases_sf"/>
</dbReference>
<keyword evidence="4" id="KW-0949">S-adenosyl-L-methionine</keyword>
<comment type="catalytic activity">
    <reaction evidence="5">
        <text>a 2'-deoxyadenosine in DNA + S-adenosyl-L-methionine = an N(6)-methyl-2'-deoxyadenosine in DNA + S-adenosyl-L-homocysteine + H(+)</text>
        <dbReference type="Rhea" id="RHEA:15197"/>
        <dbReference type="Rhea" id="RHEA-COMP:12418"/>
        <dbReference type="Rhea" id="RHEA-COMP:12419"/>
        <dbReference type="ChEBI" id="CHEBI:15378"/>
        <dbReference type="ChEBI" id="CHEBI:57856"/>
        <dbReference type="ChEBI" id="CHEBI:59789"/>
        <dbReference type="ChEBI" id="CHEBI:90615"/>
        <dbReference type="ChEBI" id="CHEBI:90616"/>
        <dbReference type="EC" id="2.1.1.72"/>
    </reaction>
</comment>
<keyword evidence="3" id="KW-0808">Transferase</keyword>
<dbReference type="Gene3D" id="3.40.50.150">
    <property type="entry name" value="Vaccinia Virus protein VP39"/>
    <property type="match status" value="2"/>
</dbReference>
<protein>
    <recommendedName>
        <fullName evidence="1">site-specific DNA-methyltransferase (adenine-specific)</fullName>
        <ecNumber evidence="1">2.1.1.72</ecNumber>
    </recommendedName>
</protein>
<dbReference type="Pfam" id="PF07669">
    <property type="entry name" value="Eco57I"/>
    <property type="match status" value="1"/>
</dbReference>
<keyword evidence="2" id="KW-0489">Methyltransferase</keyword>
<dbReference type="PANTHER" id="PTHR33841">
    <property type="entry name" value="DNA METHYLTRANSFERASE YEEA-RELATED"/>
    <property type="match status" value="1"/>
</dbReference>
<dbReference type="PANTHER" id="PTHR33841:SF1">
    <property type="entry name" value="DNA METHYLTRANSFERASE A"/>
    <property type="match status" value="1"/>
</dbReference>
<keyword evidence="8" id="KW-1185">Reference proteome</keyword>
<evidence type="ECO:0000313" key="8">
    <source>
        <dbReference type="Proteomes" id="UP001212821"/>
    </source>
</evidence>
<evidence type="ECO:0000313" key="7">
    <source>
        <dbReference type="EMBL" id="WBP89959.1"/>
    </source>
</evidence>
<evidence type="ECO:0000256" key="4">
    <source>
        <dbReference type="ARBA" id="ARBA00022691"/>
    </source>
</evidence>
<organism evidence="7 8">
    <name type="scientific">Kitasatospora cathayae</name>
    <dbReference type="NCBI Taxonomy" id="3004092"/>
    <lineage>
        <taxon>Bacteria</taxon>
        <taxon>Bacillati</taxon>
        <taxon>Actinomycetota</taxon>
        <taxon>Actinomycetes</taxon>
        <taxon>Kitasatosporales</taxon>
        <taxon>Streptomycetaceae</taxon>
        <taxon>Kitasatospora</taxon>
    </lineage>
</organism>
<feature type="domain" description="Type II methyltransferase M.TaqI-like" evidence="6">
    <location>
        <begin position="679"/>
        <end position="1024"/>
    </location>
</feature>
<keyword evidence="7" id="KW-0378">Hydrolase</keyword>